<dbReference type="AlphaFoldDB" id="A0A511H4M6"/>
<protein>
    <submittedName>
        <fullName evidence="1">Uncharacterized protein</fullName>
    </submittedName>
</protein>
<dbReference type="RefSeq" id="WP_090490747.1">
    <property type="nucleotide sequence ID" value="NZ_BJVY01000001.1"/>
</dbReference>
<evidence type="ECO:0000313" key="1">
    <source>
        <dbReference type="EMBL" id="GEL68471.1"/>
    </source>
</evidence>
<organism evidence="1 4">
    <name type="scientific">Myxococcus virescens</name>
    <dbReference type="NCBI Taxonomy" id="83456"/>
    <lineage>
        <taxon>Bacteria</taxon>
        <taxon>Pseudomonadati</taxon>
        <taxon>Myxococcota</taxon>
        <taxon>Myxococcia</taxon>
        <taxon>Myxococcales</taxon>
        <taxon>Cystobacterineae</taxon>
        <taxon>Myxococcaceae</taxon>
        <taxon>Myxococcus</taxon>
    </lineage>
</organism>
<sequence>MPAYDYSKLFGEIERVVKSDLSVAEALLHIIQFCEAARPHPDWSALRALDVESDLRQLQQWLETIMRTAPPPAAITGLWFGLFNPTVQGRVTADIHLIGAPYDATDPDWLFRQRWGKGTPVSGSTVLDSIYQLAYGREDGLGNDAEYPLALAYAALAVRRLAQRMGPSLLGDAAQRVLLVGFDSGDFLCIGSVQKDGLVFSRSTGVMAS</sequence>
<evidence type="ECO:0000313" key="4">
    <source>
        <dbReference type="Proteomes" id="UP000321224"/>
    </source>
</evidence>
<comment type="caution">
    <text evidence="1">The sequence shown here is derived from an EMBL/GenBank/DDBJ whole genome shotgun (WGS) entry which is preliminary data.</text>
</comment>
<dbReference type="Proteomes" id="UP000321224">
    <property type="component" value="Unassembled WGS sequence"/>
</dbReference>
<dbReference type="EMBL" id="FNAJ01000005">
    <property type="protein sequence ID" value="SDE26612.1"/>
    <property type="molecule type" value="Genomic_DNA"/>
</dbReference>
<dbReference type="Proteomes" id="UP000198717">
    <property type="component" value="Unassembled WGS sequence"/>
</dbReference>
<keyword evidence="3" id="KW-1185">Reference proteome</keyword>
<reference evidence="1 4" key="2">
    <citation type="submission" date="2019-07" db="EMBL/GenBank/DDBJ databases">
        <title>Whole genome shotgun sequence of Myxococcus virescens NBRC 100334.</title>
        <authorList>
            <person name="Hosoyama A."/>
            <person name="Uohara A."/>
            <person name="Ohji S."/>
            <person name="Ichikawa N."/>
        </authorList>
    </citation>
    <scope>NUCLEOTIDE SEQUENCE [LARGE SCALE GENOMIC DNA]</scope>
    <source>
        <strain evidence="1 4">NBRC 100334</strain>
    </source>
</reference>
<evidence type="ECO:0000313" key="2">
    <source>
        <dbReference type="EMBL" id="SDE26612.1"/>
    </source>
</evidence>
<name>A0A511H4M6_9BACT</name>
<evidence type="ECO:0000313" key="3">
    <source>
        <dbReference type="Proteomes" id="UP000198717"/>
    </source>
</evidence>
<reference evidence="2 3" key="1">
    <citation type="submission" date="2016-10" db="EMBL/GenBank/DDBJ databases">
        <authorList>
            <person name="Varghese N."/>
            <person name="Submissions S."/>
        </authorList>
    </citation>
    <scope>NUCLEOTIDE SEQUENCE [LARGE SCALE GENOMIC DNA]</scope>
    <source>
        <strain evidence="2 3">DSM 2260</strain>
    </source>
</reference>
<dbReference type="EMBL" id="BJVY01000001">
    <property type="protein sequence ID" value="GEL68471.1"/>
    <property type="molecule type" value="Genomic_DNA"/>
</dbReference>
<gene>
    <name evidence="1" type="ORF">MVI01_02550</name>
    <name evidence="2" type="ORF">SAMN04488504_105329</name>
</gene>
<accession>A0A511H4M6</accession>
<proteinExistence type="predicted"/>